<evidence type="ECO:0000256" key="4">
    <source>
        <dbReference type="SAM" id="MobiDB-lite"/>
    </source>
</evidence>
<sequence>MQFAPLGNSGLVVSRIAYGNSLTHGDQVDDETAGLCLKTALDAGVNFLDTADVYAAGRAEEVLGRLIAGMRREDLVIATKVGRSKRPGPNEGRLSRKHIMESVNASLRRLGTEYVDLYQAHRYDARTPLRETMQAFADLVRAGKVLYVGVSEWPAGPIREAAALAAELGVPLVSNQPQYSLLWRVIEQEVVPACAEVGLSQVAWAPLAGGVLTGKYPPGGAAPEGTRAASKGGAMSIGRWDYLNDIVLRAVHRLVPIAAEAGLTMPRLALAWVLRNPAVASAVVGASRPEQLTETLAAVDEVLDDDLVERVEAVVEPAVRRDPRLTEDPLGPASRLARSEEEA</sequence>
<dbReference type="GO" id="GO:0016491">
    <property type="term" value="F:oxidoreductase activity"/>
    <property type="evidence" value="ECO:0007669"/>
    <property type="project" value="UniProtKB-KW"/>
</dbReference>
<accession>A0A6I4MI02</accession>
<dbReference type="InterPro" id="IPR005399">
    <property type="entry name" value="K_chnl_volt-dep_bsu_KCNAB-rel"/>
</dbReference>
<dbReference type="Gene3D" id="3.20.20.100">
    <property type="entry name" value="NADP-dependent oxidoreductase domain"/>
    <property type="match status" value="1"/>
</dbReference>
<gene>
    <name evidence="6" type="ORF">F8568_025345</name>
</gene>
<dbReference type="Pfam" id="PF00248">
    <property type="entry name" value="Aldo_ket_red"/>
    <property type="match status" value="1"/>
</dbReference>
<proteinExistence type="inferred from homology"/>
<dbReference type="SUPFAM" id="SSF51430">
    <property type="entry name" value="NAD(P)-linked oxidoreductase"/>
    <property type="match status" value="1"/>
</dbReference>
<keyword evidence="2" id="KW-0521">NADP</keyword>
<evidence type="ECO:0000256" key="2">
    <source>
        <dbReference type="ARBA" id="ARBA00022857"/>
    </source>
</evidence>
<protein>
    <submittedName>
        <fullName evidence="6">Aldo/keto reductase</fullName>
    </submittedName>
</protein>
<evidence type="ECO:0000313" key="7">
    <source>
        <dbReference type="Proteomes" id="UP000462055"/>
    </source>
</evidence>
<evidence type="ECO:0000256" key="1">
    <source>
        <dbReference type="ARBA" id="ARBA00006515"/>
    </source>
</evidence>
<dbReference type="InterPro" id="IPR023210">
    <property type="entry name" value="NADP_OxRdtase_dom"/>
</dbReference>
<dbReference type="PANTHER" id="PTHR43150">
    <property type="entry name" value="HYPERKINETIC, ISOFORM M"/>
    <property type="match status" value="1"/>
</dbReference>
<dbReference type="Proteomes" id="UP000462055">
    <property type="component" value="Unassembled WGS sequence"/>
</dbReference>
<evidence type="ECO:0000313" key="6">
    <source>
        <dbReference type="EMBL" id="MWA03647.1"/>
    </source>
</evidence>
<keyword evidence="3" id="KW-0560">Oxidoreductase</keyword>
<dbReference type="GO" id="GO:0005829">
    <property type="term" value="C:cytosol"/>
    <property type="evidence" value="ECO:0007669"/>
    <property type="project" value="UniProtKB-ARBA"/>
</dbReference>
<dbReference type="PANTHER" id="PTHR43150:SF2">
    <property type="entry name" value="HYPERKINETIC, ISOFORM M"/>
    <property type="match status" value="1"/>
</dbReference>
<organism evidence="6 7">
    <name type="scientific">Actinomadura physcomitrii</name>
    <dbReference type="NCBI Taxonomy" id="2650748"/>
    <lineage>
        <taxon>Bacteria</taxon>
        <taxon>Bacillati</taxon>
        <taxon>Actinomycetota</taxon>
        <taxon>Actinomycetes</taxon>
        <taxon>Streptosporangiales</taxon>
        <taxon>Thermomonosporaceae</taxon>
        <taxon>Actinomadura</taxon>
    </lineage>
</organism>
<keyword evidence="7" id="KW-1185">Reference proteome</keyword>
<comment type="similarity">
    <text evidence="1">Belongs to the shaker potassium channel beta subunit family.</text>
</comment>
<feature type="domain" description="NADP-dependent oxidoreductase" evidence="5">
    <location>
        <begin position="16"/>
        <end position="315"/>
    </location>
</feature>
<reference evidence="6" key="1">
    <citation type="submission" date="2019-12" db="EMBL/GenBank/DDBJ databases">
        <title>Actinomadura physcomitrii sp. nov., a novel actinomycete isolated from moss [Physcomitrium sphaericum (Ludw) Fuernr].</title>
        <authorList>
            <person name="Zhuang X."/>
        </authorList>
    </citation>
    <scope>NUCLEOTIDE SEQUENCE [LARGE SCALE GENOMIC DNA]</scope>
    <source>
        <strain evidence="6">LD22</strain>
    </source>
</reference>
<dbReference type="InterPro" id="IPR036812">
    <property type="entry name" value="NAD(P)_OxRdtase_dom_sf"/>
</dbReference>
<feature type="region of interest" description="Disordered" evidence="4">
    <location>
        <begin position="320"/>
        <end position="343"/>
    </location>
</feature>
<name>A0A6I4MI02_9ACTN</name>
<dbReference type="RefSeq" id="WP_151596190.1">
    <property type="nucleotide sequence ID" value="NZ_WBMS02000021.1"/>
</dbReference>
<dbReference type="AlphaFoldDB" id="A0A6I4MI02"/>
<evidence type="ECO:0000259" key="5">
    <source>
        <dbReference type="Pfam" id="PF00248"/>
    </source>
</evidence>
<dbReference type="CDD" id="cd19074">
    <property type="entry name" value="Aldo_ket_red_shaker-like"/>
    <property type="match status" value="1"/>
</dbReference>
<comment type="caution">
    <text evidence="6">The sequence shown here is derived from an EMBL/GenBank/DDBJ whole genome shotgun (WGS) entry which is preliminary data.</text>
</comment>
<dbReference type="EMBL" id="WBMS02000021">
    <property type="protein sequence ID" value="MWA03647.1"/>
    <property type="molecule type" value="Genomic_DNA"/>
</dbReference>
<dbReference type="FunFam" id="3.20.20.100:FF:000004">
    <property type="entry name" value="Oxidoreductase, aldo/keto reductase"/>
    <property type="match status" value="1"/>
</dbReference>
<evidence type="ECO:0000256" key="3">
    <source>
        <dbReference type="ARBA" id="ARBA00023002"/>
    </source>
</evidence>